<dbReference type="InterPro" id="IPR004875">
    <property type="entry name" value="DDE_SF_endonuclease_dom"/>
</dbReference>
<feature type="coiled-coil region" evidence="2">
    <location>
        <begin position="446"/>
        <end position="480"/>
    </location>
</feature>
<dbReference type="OrthoDB" id="4207519at2759"/>
<evidence type="ECO:0000259" key="4">
    <source>
        <dbReference type="PROSITE" id="PS51253"/>
    </source>
</evidence>
<dbReference type="PANTHER" id="PTHR19303">
    <property type="entry name" value="TRANSPOSON"/>
    <property type="match status" value="1"/>
</dbReference>
<dbReference type="RefSeq" id="XP_031851726.1">
    <property type="nucleotide sequence ID" value="XM_031995835.1"/>
</dbReference>
<organism evidence="5 6">
    <name type="scientific">Magnusiomyces paraingens</name>
    <dbReference type="NCBI Taxonomy" id="2606893"/>
    <lineage>
        <taxon>Eukaryota</taxon>
        <taxon>Fungi</taxon>
        <taxon>Dikarya</taxon>
        <taxon>Ascomycota</taxon>
        <taxon>Saccharomycotina</taxon>
        <taxon>Dipodascomycetes</taxon>
        <taxon>Dipodascales</taxon>
        <taxon>Dipodascaceae</taxon>
        <taxon>Magnusiomyces</taxon>
    </lineage>
</organism>
<evidence type="ECO:0000313" key="5">
    <source>
        <dbReference type="EMBL" id="VVT46233.1"/>
    </source>
</evidence>
<evidence type="ECO:0000313" key="6">
    <source>
        <dbReference type="Proteomes" id="UP000398389"/>
    </source>
</evidence>
<dbReference type="SMART" id="SM00674">
    <property type="entry name" value="CENPB"/>
    <property type="match status" value="1"/>
</dbReference>
<protein>
    <recommendedName>
        <fullName evidence="4">HTH CENPB-type domain-containing protein</fullName>
    </recommendedName>
</protein>
<sequence length="494" mass="56674">MSTLKEQKILKAVEAFSSPTNTHTLVEISKSFDVPYSTVRDRLHGIRPLATAQAENQLLMPIQESILVDHIINLCQLKSNPTSKSVMEMAGKILHLENPEKPQPSRSWLNGFIERSGVLVRSKRGIIDVPNVREGGEHLIQLFFDRLHHYETKYDVPPSRVWNLDECVFKCDESVKGSLEVKPKDVSNSASYESSNDLVTVLECISADARILEPIFIYKELHTIEAWFPDISRPQTMVSVSKTDFINSEIFLEWFDKYFPSSKPGTWQVLILDGCEANELTKFHRYAMRKGVVLLYLPADMSNVLQQLDRSCFNTDKQGFRRQTAIDFPEGLSPSKRTNFLSYMRKRNMAYSRNVITEGWKLSGIYPRSVTTAINFFRRQRNLPILENTSELPSKVQNSEVNTNQSSTNPAPSPVHSAPSETPIFVNWRAERMYMMRHPKECLKALKRSREDLALLTTQLAQVQQELAITNNKIRDLQKDESRKRPRVELDKAP</sequence>
<dbReference type="InterPro" id="IPR006600">
    <property type="entry name" value="HTH_CenpB_DNA-bd_dom"/>
</dbReference>
<feature type="region of interest" description="Disordered" evidence="3">
    <location>
        <begin position="388"/>
        <end position="420"/>
    </location>
</feature>
<evidence type="ECO:0000256" key="1">
    <source>
        <dbReference type="ARBA" id="ARBA00023125"/>
    </source>
</evidence>
<feature type="compositionally biased region" description="Polar residues" evidence="3">
    <location>
        <begin position="388"/>
        <end position="410"/>
    </location>
</feature>
<keyword evidence="2" id="KW-0175">Coiled coil</keyword>
<dbReference type="PROSITE" id="PS51253">
    <property type="entry name" value="HTH_CENPB"/>
    <property type="match status" value="1"/>
</dbReference>
<gene>
    <name evidence="5" type="ORF">SAPINGB_P001112</name>
</gene>
<evidence type="ECO:0000256" key="2">
    <source>
        <dbReference type="SAM" id="Coils"/>
    </source>
</evidence>
<dbReference type="AlphaFoldDB" id="A0A5E8B4M3"/>
<dbReference type="GO" id="GO:0005634">
    <property type="term" value="C:nucleus"/>
    <property type="evidence" value="ECO:0007669"/>
    <property type="project" value="TreeGrafter"/>
</dbReference>
<dbReference type="Proteomes" id="UP000398389">
    <property type="component" value="Unassembled WGS sequence"/>
</dbReference>
<keyword evidence="6" id="KW-1185">Reference proteome</keyword>
<dbReference type="GeneID" id="43579935"/>
<name>A0A5E8B4M3_9ASCO</name>
<accession>A0A5E8B4M3</accession>
<dbReference type="Pfam" id="PF03184">
    <property type="entry name" value="DDE_1"/>
    <property type="match status" value="1"/>
</dbReference>
<dbReference type="GO" id="GO:0003677">
    <property type="term" value="F:DNA binding"/>
    <property type="evidence" value="ECO:0007669"/>
    <property type="project" value="UniProtKB-KW"/>
</dbReference>
<evidence type="ECO:0000256" key="3">
    <source>
        <dbReference type="SAM" id="MobiDB-lite"/>
    </source>
</evidence>
<dbReference type="InterPro" id="IPR050863">
    <property type="entry name" value="CenT-Element_Derived"/>
</dbReference>
<reference evidence="5 6" key="1">
    <citation type="submission" date="2019-09" db="EMBL/GenBank/DDBJ databases">
        <authorList>
            <person name="Brejova B."/>
        </authorList>
    </citation>
    <scope>NUCLEOTIDE SEQUENCE [LARGE SCALE GENOMIC DNA]</scope>
</reference>
<dbReference type="PANTHER" id="PTHR19303:SF74">
    <property type="entry name" value="POGO TRANSPOSABLE ELEMENT WITH KRAB DOMAIN"/>
    <property type="match status" value="1"/>
</dbReference>
<feature type="domain" description="HTH CENPB-type" evidence="4">
    <location>
        <begin position="51"/>
        <end position="122"/>
    </location>
</feature>
<proteinExistence type="predicted"/>
<keyword evidence="1" id="KW-0238">DNA-binding</keyword>
<dbReference type="EMBL" id="CABVLU010000001">
    <property type="protein sequence ID" value="VVT46233.1"/>
    <property type="molecule type" value="Genomic_DNA"/>
</dbReference>